<evidence type="ECO:0000313" key="2">
    <source>
        <dbReference type="EMBL" id="MST85252.1"/>
    </source>
</evidence>
<accession>A0A7K0KHE3</accession>
<feature type="compositionally biased region" description="Polar residues" evidence="1">
    <location>
        <begin position="25"/>
        <end position="35"/>
    </location>
</feature>
<sequence>MAKNNKPQTANPLAGMGLDEIVRSMTNDSPSAQDEQTVEALEENKVSETGDVKATPKRRRGSIKTLEENISKYKGLNEQGFAIWLPKEVKKKLEIIRLNAERTIPLRALASAIIMTYIQENEEKLNQL</sequence>
<dbReference type="RefSeq" id="WP_154534838.1">
    <property type="nucleotide sequence ID" value="NZ_VUNG01000032.1"/>
</dbReference>
<evidence type="ECO:0008006" key="4">
    <source>
        <dbReference type="Google" id="ProtNLM"/>
    </source>
</evidence>
<gene>
    <name evidence="2" type="ORF">FYJ73_11350</name>
</gene>
<feature type="region of interest" description="Disordered" evidence="1">
    <location>
        <begin position="25"/>
        <end position="60"/>
    </location>
</feature>
<feature type="compositionally biased region" description="Basic and acidic residues" evidence="1">
    <location>
        <begin position="42"/>
        <end position="51"/>
    </location>
</feature>
<dbReference type="Proteomes" id="UP000438914">
    <property type="component" value="Unassembled WGS sequence"/>
</dbReference>
<proteinExistence type="predicted"/>
<comment type="caution">
    <text evidence="2">The sequence shown here is derived from an EMBL/GenBank/DDBJ whole genome shotgun (WGS) entry which is preliminary data.</text>
</comment>
<dbReference type="EMBL" id="VUNG01000032">
    <property type="protein sequence ID" value="MST85252.1"/>
    <property type="molecule type" value="Genomic_DNA"/>
</dbReference>
<reference evidence="2 3" key="1">
    <citation type="submission" date="2019-08" db="EMBL/GenBank/DDBJ databases">
        <title>In-depth cultivation of the pig gut microbiome towards novel bacterial diversity and tailored functional studies.</title>
        <authorList>
            <person name="Wylensek D."/>
            <person name="Hitch T.C.A."/>
            <person name="Clavel T."/>
        </authorList>
    </citation>
    <scope>NUCLEOTIDE SEQUENCE [LARGE SCALE GENOMIC DNA]</scope>
    <source>
        <strain evidence="2 3">LKV-178-WT-2A</strain>
    </source>
</reference>
<evidence type="ECO:0000256" key="1">
    <source>
        <dbReference type="SAM" id="MobiDB-lite"/>
    </source>
</evidence>
<name>A0A7K0KHE3_9BACT</name>
<dbReference type="AlphaFoldDB" id="A0A7K0KHE3"/>
<protein>
    <recommendedName>
        <fullName evidence="4">DUF3408 domain-containing protein</fullName>
    </recommendedName>
</protein>
<evidence type="ECO:0000313" key="3">
    <source>
        <dbReference type="Proteomes" id="UP000438914"/>
    </source>
</evidence>
<organism evidence="2 3">
    <name type="scientific">Hallella mizrahii</name>
    <dbReference type="NCBI Taxonomy" id="2606637"/>
    <lineage>
        <taxon>Bacteria</taxon>
        <taxon>Pseudomonadati</taxon>
        <taxon>Bacteroidota</taxon>
        <taxon>Bacteroidia</taxon>
        <taxon>Bacteroidales</taxon>
        <taxon>Prevotellaceae</taxon>
        <taxon>Hallella</taxon>
    </lineage>
</organism>
<keyword evidence="3" id="KW-1185">Reference proteome</keyword>